<reference evidence="1" key="1">
    <citation type="submission" date="2014-09" db="EMBL/GenBank/DDBJ databases">
        <authorList>
            <person name="Magalhaes I.L.F."/>
            <person name="Oliveira U."/>
            <person name="Santos F.R."/>
            <person name="Vidigal T.H.D.A."/>
            <person name="Brescovit A.D."/>
            <person name="Santos A.J."/>
        </authorList>
    </citation>
    <scope>NUCLEOTIDE SEQUENCE</scope>
    <source>
        <tissue evidence="1">Shoot tissue taken approximately 20 cm above the soil surface</tissue>
    </source>
</reference>
<accession>A0A0A9AB72</accession>
<dbReference type="EMBL" id="GBRH01251665">
    <property type="protein sequence ID" value="JAD46230.1"/>
    <property type="molecule type" value="Transcribed_RNA"/>
</dbReference>
<dbReference type="AlphaFoldDB" id="A0A0A9AB72"/>
<proteinExistence type="predicted"/>
<evidence type="ECO:0000313" key="1">
    <source>
        <dbReference type="EMBL" id="JAD46230.1"/>
    </source>
</evidence>
<name>A0A0A9AB72_ARUDO</name>
<reference evidence="1" key="2">
    <citation type="journal article" date="2015" name="Data Brief">
        <title>Shoot transcriptome of the giant reed, Arundo donax.</title>
        <authorList>
            <person name="Barrero R.A."/>
            <person name="Guerrero F.D."/>
            <person name="Moolhuijzen P."/>
            <person name="Goolsby J.A."/>
            <person name="Tidwell J."/>
            <person name="Bellgard S.E."/>
            <person name="Bellgard M.I."/>
        </authorList>
    </citation>
    <scope>NUCLEOTIDE SEQUENCE</scope>
    <source>
        <tissue evidence="1">Shoot tissue taken approximately 20 cm above the soil surface</tissue>
    </source>
</reference>
<organism evidence="1">
    <name type="scientific">Arundo donax</name>
    <name type="common">Giant reed</name>
    <name type="synonym">Donax arundinaceus</name>
    <dbReference type="NCBI Taxonomy" id="35708"/>
    <lineage>
        <taxon>Eukaryota</taxon>
        <taxon>Viridiplantae</taxon>
        <taxon>Streptophyta</taxon>
        <taxon>Embryophyta</taxon>
        <taxon>Tracheophyta</taxon>
        <taxon>Spermatophyta</taxon>
        <taxon>Magnoliopsida</taxon>
        <taxon>Liliopsida</taxon>
        <taxon>Poales</taxon>
        <taxon>Poaceae</taxon>
        <taxon>PACMAD clade</taxon>
        <taxon>Arundinoideae</taxon>
        <taxon>Arundineae</taxon>
        <taxon>Arundo</taxon>
    </lineage>
</organism>
<sequence length="46" mass="5442">MNQLSPYYGSISFNNELPTYHVLQMHMRVDNLGLVVTCHRYLHDSF</sequence>
<protein>
    <submittedName>
        <fullName evidence="1">Uncharacterized protein</fullName>
    </submittedName>
</protein>